<organism evidence="3 4">
    <name type="scientific">Pelagomonas calceolata</name>
    <dbReference type="NCBI Taxonomy" id="35677"/>
    <lineage>
        <taxon>Eukaryota</taxon>
        <taxon>Sar</taxon>
        <taxon>Stramenopiles</taxon>
        <taxon>Ochrophyta</taxon>
        <taxon>Pelagophyceae</taxon>
        <taxon>Pelagomonadales</taxon>
        <taxon>Pelagomonadaceae</taxon>
        <taxon>Pelagomonas</taxon>
    </lineage>
</organism>
<keyword evidence="2" id="KW-0472">Membrane</keyword>
<keyword evidence="2" id="KW-0812">Transmembrane</keyword>
<dbReference type="Proteomes" id="UP000789595">
    <property type="component" value="Unassembled WGS sequence"/>
</dbReference>
<feature type="transmembrane region" description="Helical" evidence="2">
    <location>
        <begin position="75"/>
        <end position="93"/>
    </location>
</feature>
<gene>
    <name evidence="3" type="ORF">PECAL_1P28780</name>
</gene>
<evidence type="ECO:0008006" key="5">
    <source>
        <dbReference type="Google" id="ProtNLM"/>
    </source>
</evidence>
<evidence type="ECO:0000256" key="1">
    <source>
        <dbReference type="RuleBase" id="RU362006"/>
    </source>
</evidence>
<comment type="subcellular location">
    <subcellularLocation>
        <location evidence="1">Membrane</location>
        <topology evidence="1">Multi-pass membrane protein</topology>
    </subcellularLocation>
</comment>
<evidence type="ECO:0000313" key="3">
    <source>
        <dbReference type="EMBL" id="CAH0366386.1"/>
    </source>
</evidence>
<dbReference type="Pfam" id="PF03134">
    <property type="entry name" value="TB2_DP1_HVA22"/>
    <property type="match status" value="1"/>
</dbReference>
<dbReference type="GO" id="GO:0016020">
    <property type="term" value="C:membrane"/>
    <property type="evidence" value="ECO:0007669"/>
    <property type="project" value="UniProtKB-SubCell"/>
</dbReference>
<evidence type="ECO:0000256" key="2">
    <source>
        <dbReference type="SAM" id="Phobius"/>
    </source>
</evidence>
<dbReference type="OrthoDB" id="10009287at2759"/>
<comment type="similarity">
    <text evidence="1">Belongs to the DP1 family.</text>
</comment>
<feature type="transmembrane region" description="Helical" evidence="2">
    <location>
        <begin position="46"/>
        <end position="69"/>
    </location>
</feature>
<sequence>MILMWLQLPMTDGASLMYDKVTKKIAVPLLEPYVSKFNDGSILGSIAKFIGFGVSASHVMFLYFIFIILPSSVERFIVVVTGCLYPIAASIVAVTTDMANDDTQWLVYWVCFASMYLVMLASDDILYWIPGYHSAMLTFVCYLMLPARSPAQKLRDITPSTRHVTQVFNGADSIFRGILVPVFGLKAQLLRRDARVLAEETTKGLTEEQKAAVVASFNEGVAKKTN</sequence>
<dbReference type="EMBL" id="CAKKNE010000001">
    <property type="protein sequence ID" value="CAH0366386.1"/>
    <property type="molecule type" value="Genomic_DNA"/>
</dbReference>
<reference evidence="3" key="1">
    <citation type="submission" date="2021-11" db="EMBL/GenBank/DDBJ databases">
        <authorList>
            <consortium name="Genoscope - CEA"/>
            <person name="William W."/>
        </authorList>
    </citation>
    <scope>NUCLEOTIDE SEQUENCE</scope>
</reference>
<protein>
    <recommendedName>
        <fullName evidence="5">Receptor expression-enhancing protein</fullName>
    </recommendedName>
</protein>
<keyword evidence="4" id="KW-1185">Reference proteome</keyword>
<evidence type="ECO:0000313" key="4">
    <source>
        <dbReference type="Proteomes" id="UP000789595"/>
    </source>
</evidence>
<comment type="caution">
    <text evidence="3">The sequence shown here is derived from an EMBL/GenBank/DDBJ whole genome shotgun (WGS) entry which is preliminary data.</text>
</comment>
<dbReference type="PANTHER" id="PTHR12300">
    <property type="entry name" value="HVA22-LIKE PROTEINS"/>
    <property type="match status" value="1"/>
</dbReference>
<feature type="transmembrane region" description="Helical" evidence="2">
    <location>
        <begin position="127"/>
        <end position="145"/>
    </location>
</feature>
<keyword evidence="2" id="KW-1133">Transmembrane helix</keyword>
<accession>A0A8J2WY65</accession>
<proteinExistence type="inferred from homology"/>
<dbReference type="AlphaFoldDB" id="A0A8J2WY65"/>
<name>A0A8J2WY65_9STRA</name>
<dbReference type="InterPro" id="IPR004345">
    <property type="entry name" value="TB2_DP1_HVA22"/>
</dbReference>